<name>A0A820QW28_9BILA</name>
<dbReference type="EMBL" id="CAJOAY010031418">
    <property type="protein sequence ID" value="CAF4425532.1"/>
    <property type="molecule type" value="Genomic_DNA"/>
</dbReference>
<sequence length="82" mass="9394">MGDIENIGSTEKYDRVIIKPTDCLTIIYTSGSSGFPKGSIISEEAYRETFRNWFISYNFDRVTFAYRPFAWASDRDASIGTF</sequence>
<dbReference type="SUPFAM" id="SSF56801">
    <property type="entry name" value="Acetyl-CoA synthetase-like"/>
    <property type="match status" value="1"/>
</dbReference>
<dbReference type="Pfam" id="PF00501">
    <property type="entry name" value="AMP-binding"/>
    <property type="match status" value="1"/>
</dbReference>
<evidence type="ECO:0000313" key="2">
    <source>
        <dbReference type="EMBL" id="CAF4425532.1"/>
    </source>
</evidence>
<comment type="caution">
    <text evidence="2">The sequence shown here is derived from an EMBL/GenBank/DDBJ whole genome shotgun (WGS) entry which is preliminary data.</text>
</comment>
<dbReference type="Gene3D" id="3.40.50.980">
    <property type="match status" value="1"/>
</dbReference>
<feature type="domain" description="AMP-dependent synthetase/ligase" evidence="1">
    <location>
        <begin position="14"/>
        <end position="73"/>
    </location>
</feature>
<dbReference type="AlphaFoldDB" id="A0A820QW28"/>
<dbReference type="InterPro" id="IPR000873">
    <property type="entry name" value="AMP-dep_synth/lig_dom"/>
</dbReference>
<dbReference type="PROSITE" id="PS00455">
    <property type="entry name" value="AMP_BINDING"/>
    <property type="match status" value="1"/>
</dbReference>
<feature type="non-terminal residue" evidence="2">
    <location>
        <position position="82"/>
    </location>
</feature>
<dbReference type="InterPro" id="IPR020845">
    <property type="entry name" value="AMP-binding_CS"/>
</dbReference>
<organism evidence="2 3">
    <name type="scientific">Adineta steineri</name>
    <dbReference type="NCBI Taxonomy" id="433720"/>
    <lineage>
        <taxon>Eukaryota</taxon>
        <taxon>Metazoa</taxon>
        <taxon>Spiralia</taxon>
        <taxon>Gnathifera</taxon>
        <taxon>Rotifera</taxon>
        <taxon>Eurotatoria</taxon>
        <taxon>Bdelloidea</taxon>
        <taxon>Adinetida</taxon>
        <taxon>Adinetidae</taxon>
        <taxon>Adineta</taxon>
    </lineage>
</organism>
<reference evidence="2" key="1">
    <citation type="submission" date="2021-02" db="EMBL/GenBank/DDBJ databases">
        <authorList>
            <person name="Nowell W R."/>
        </authorList>
    </citation>
    <scope>NUCLEOTIDE SEQUENCE</scope>
</reference>
<protein>
    <recommendedName>
        <fullName evidence="1">AMP-dependent synthetase/ligase domain-containing protein</fullName>
    </recommendedName>
</protein>
<accession>A0A820QW28</accession>
<evidence type="ECO:0000313" key="3">
    <source>
        <dbReference type="Proteomes" id="UP000663881"/>
    </source>
</evidence>
<proteinExistence type="predicted"/>
<evidence type="ECO:0000259" key="1">
    <source>
        <dbReference type="Pfam" id="PF00501"/>
    </source>
</evidence>
<gene>
    <name evidence="2" type="ORF">OKA104_LOCUS52773</name>
</gene>
<dbReference type="Proteomes" id="UP000663881">
    <property type="component" value="Unassembled WGS sequence"/>
</dbReference>